<sequence>MKITPLGVGGAFTKTNYHNNYIMQIGEQLLLVDAGTTLRTSLVEAGYHYTDIDYVYISHLHFDHVGGLEEMILQRYWHFEDGKHVPLKTKIIVHEKLSLSLRTLLSQSLNNQGHAVEDFCQFVIPKNEGSMFIGNSTFSLFDTTNFHQEGMISSGFKLSWNGANLVYTSDIKRLDQANIIAQVDEKTVAIFQDVSFTTNGAHATLDEVLSYYPSELHERIFAMHYNDNVGDFDEVIQQAKIQLVKRQQVIEF</sequence>
<dbReference type="GO" id="GO:0016787">
    <property type="term" value="F:hydrolase activity"/>
    <property type="evidence" value="ECO:0007669"/>
    <property type="project" value="UniProtKB-KW"/>
</dbReference>
<reference evidence="2 3" key="1">
    <citation type="submission" date="2014-02" db="EMBL/GenBank/DDBJ databases">
        <title>Draft genome sequence of Lysinibacillus manganicus DSM 26584T.</title>
        <authorList>
            <person name="Zhang F."/>
            <person name="Wang G."/>
            <person name="Zhang L."/>
        </authorList>
    </citation>
    <scope>NUCLEOTIDE SEQUENCE [LARGE SCALE GENOMIC DNA]</scope>
    <source>
        <strain evidence="2 3">DSM 26584</strain>
    </source>
</reference>
<dbReference type="Gene3D" id="3.60.15.10">
    <property type="entry name" value="Ribonuclease Z/Hydroxyacylglutathione hydrolase-like"/>
    <property type="match status" value="1"/>
</dbReference>
<gene>
    <name evidence="2" type="ORF">CD29_18140</name>
</gene>
<feature type="domain" description="Metallo-beta-lactamase" evidence="1">
    <location>
        <begin position="17"/>
        <end position="224"/>
    </location>
</feature>
<protein>
    <recommendedName>
        <fullName evidence="1">Metallo-beta-lactamase domain-containing protein</fullName>
    </recommendedName>
</protein>
<comment type="caution">
    <text evidence="2">The sequence shown here is derived from an EMBL/GenBank/DDBJ whole genome shotgun (WGS) entry which is preliminary data.</text>
</comment>
<keyword evidence="3" id="KW-1185">Reference proteome</keyword>
<dbReference type="Proteomes" id="UP000030416">
    <property type="component" value="Unassembled WGS sequence"/>
</dbReference>
<dbReference type="eggNOG" id="COG1234">
    <property type="taxonomic scope" value="Bacteria"/>
</dbReference>
<accession>A0A0A3HRL6</accession>
<evidence type="ECO:0000259" key="1">
    <source>
        <dbReference type="SMART" id="SM00849"/>
    </source>
</evidence>
<proteinExistence type="predicted"/>
<dbReference type="PANTHER" id="PTHR42663:SF6">
    <property type="entry name" value="HYDROLASE C777.06C-RELATED"/>
    <property type="match status" value="1"/>
</dbReference>
<evidence type="ECO:0000313" key="3">
    <source>
        <dbReference type="Proteomes" id="UP000030416"/>
    </source>
</evidence>
<evidence type="ECO:0000313" key="2">
    <source>
        <dbReference type="EMBL" id="KGR75241.1"/>
    </source>
</evidence>
<dbReference type="Pfam" id="PF23023">
    <property type="entry name" value="Anti-Pycsar_Apyc1"/>
    <property type="match status" value="1"/>
</dbReference>
<dbReference type="SMART" id="SM00849">
    <property type="entry name" value="Lactamase_B"/>
    <property type="match status" value="1"/>
</dbReference>
<dbReference type="EMBL" id="JPVN01000032">
    <property type="protein sequence ID" value="KGR75241.1"/>
    <property type="molecule type" value="Genomic_DNA"/>
</dbReference>
<dbReference type="STRING" id="1384049.CD29_18140"/>
<organism evidence="2 3">
    <name type="scientific">Ureibacillus manganicus DSM 26584</name>
    <dbReference type="NCBI Taxonomy" id="1384049"/>
    <lineage>
        <taxon>Bacteria</taxon>
        <taxon>Bacillati</taxon>
        <taxon>Bacillota</taxon>
        <taxon>Bacilli</taxon>
        <taxon>Bacillales</taxon>
        <taxon>Caryophanaceae</taxon>
        <taxon>Ureibacillus</taxon>
    </lineage>
</organism>
<name>A0A0A3HRL6_9BACL</name>
<dbReference type="GO" id="GO:0046872">
    <property type="term" value="F:metal ion binding"/>
    <property type="evidence" value="ECO:0007669"/>
    <property type="project" value="UniProtKB-KW"/>
</dbReference>
<dbReference type="OrthoDB" id="9803916at2"/>
<dbReference type="InterPro" id="IPR036866">
    <property type="entry name" value="RibonucZ/Hydroxyglut_hydro"/>
</dbReference>
<dbReference type="RefSeq" id="WP_052124235.1">
    <property type="nucleotide sequence ID" value="NZ_AVDA01000032.1"/>
</dbReference>
<dbReference type="SUPFAM" id="SSF56281">
    <property type="entry name" value="Metallo-hydrolase/oxidoreductase"/>
    <property type="match status" value="1"/>
</dbReference>
<dbReference type="PANTHER" id="PTHR42663">
    <property type="entry name" value="HYDROLASE C777.06C-RELATED-RELATED"/>
    <property type="match status" value="1"/>
</dbReference>
<dbReference type="InterPro" id="IPR001279">
    <property type="entry name" value="Metallo-B-lactamas"/>
</dbReference>
<dbReference type="AlphaFoldDB" id="A0A0A3HRL6"/>